<sequence>MASQDGAAVSRAPAKELVTIADTRGGVLAAVATYGSWGVLPLLFHQLTPVDPVLVVAHRTLWSLVFVTALLGIGGRFAEVRAVLADPRSLRTMFISALLLGCNWLLYVWAVQSGRVLEASLGYFINPLVNVAIGIVLLGEKQNRWQTVAIVIAAVAIVIQGVALGTLPLVSLGLALTFGFYGYFRKTVSAPSAIGLFVETLLLSPLALAFAVYSWVMHGPGALTGPYILTLVIFTGPATAIPLLFFAYAVRQLRMTTIGMFQYISPSLQFLIGVLVFGEHLSPVGLLSFALIWVSLVIFTVDGLRRRPGVAR</sequence>
<feature type="transmembrane region" description="Helical" evidence="8">
    <location>
        <begin position="121"/>
        <end position="138"/>
    </location>
</feature>
<dbReference type="InterPro" id="IPR037185">
    <property type="entry name" value="EmrE-like"/>
</dbReference>
<dbReference type="InterPro" id="IPR000620">
    <property type="entry name" value="EamA_dom"/>
</dbReference>
<keyword evidence="4" id="KW-1003">Cell membrane</keyword>
<evidence type="ECO:0000256" key="3">
    <source>
        <dbReference type="ARBA" id="ARBA00022448"/>
    </source>
</evidence>
<accession>A0AA41UGY9</accession>
<dbReference type="Pfam" id="PF00892">
    <property type="entry name" value="EamA"/>
    <property type="match status" value="1"/>
</dbReference>
<feature type="transmembrane region" description="Helical" evidence="8">
    <location>
        <begin position="196"/>
        <end position="216"/>
    </location>
</feature>
<organism evidence="10 11">
    <name type="scientific">Paradevosia shaoguanensis</name>
    <dbReference type="NCBI Taxonomy" id="1335043"/>
    <lineage>
        <taxon>Bacteria</taxon>
        <taxon>Pseudomonadati</taxon>
        <taxon>Pseudomonadota</taxon>
        <taxon>Alphaproteobacteria</taxon>
        <taxon>Hyphomicrobiales</taxon>
        <taxon>Devosiaceae</taxon>
        <taxon>Paradevosia</taxon>
    </lineage>
</organism>
<evidence type="ECO:0000256" key="7">
    <source>
        <dbReference type="ARBA" id="ARBA00023136"/>
    </source>
</evidence>
<comment type="similarity">
    <text evidence="2">Belongs to the EamA transporter family.</text>
</comment>
<comment type="caution">
    <text evidence="10">The sequence shown here is derived from an EMBL/GenBank/DDBJ whole genome shotgun (WGS) entry which is preliminary data.</text>
</comment>
<dbReference type="PANTHER" id="PTHR32322:SF2">
    <property type="entry name" value="EAMA DOMAIN-CONTAINING PROTEIN"/>
    <property type="match status" value="1"/>
</dbReference>
<dbReference type="InterPro" id="IPR004626">
    <property type="entry name" value="RarD"/>
</dbReference>
<comment type="subcellular location">
    <subcellularLocation>
        <location evidence="1">Cell membrane</location>
        <topology evidence="1">Multi-pass membrane protein</topology>
    </subcellularLocation>
</comment>
<evidence type="ECO:0000256" key="6">
    <source>
        <dbReference type="ARBA" id="ARBA00022989"/>
    </source>
</evidence>
<keyword evidence="11" id="KW-1185">Reference proteome</keyword>
<feature type="domain" description="EamA" evidence="9">
    <location>
        <begin position="26"/>
        <end position="159"/>
    </location>
</feature>
<gene>
    <name evidence="10" type="primary">rarD</name>
    <name evidence="10" type="ORF">ML536_13590</name>
</gene>
<dbReference type="SUPFAM" id="SSF103481">
    <property type="entry name" value="Multidrug resistance efflux transporter EmrE"/>
    <property type="match status" value="2"/>
</dbReference>
<evidence type="ECO:0000256" key="5">
    <source>
        <dbReference type="ARBA" id="ARBA00022692"/>
    </source>
</evidence>
<evidence type="ECO:0000256" key="4">
    <source>
        <dbReference type="ARBA" id="ARBA00022475"/>
    </source>
</evidence>
<dbReference type="InterPro" id="IPR050638">
    <property type="entry name" value="AA-Vitamin_Transporters"/>
</dbReference>
<protein>
    <submittedName>
        <fullName evidence="10">EamA family transporter RarD</fullName>
    </submittedName>
</protein>
<feature type="transmembrane region" description="Helical" evidence="8">
    <location>
        <begin position="25"/>
        <end position="44"/>
    </location>
</feature>
<feature type="transmembrane region" description="Helical" evidence="8">
    <location>
        <begin position="260"/>
        <end position="278"/>
    </location>
</feature>
<keyword evidence="5 8" id="KW-0812">Transmembrane</keyword>
<evidence type="ECO:0000256" key="8">
    <source>
        <dbReference type="SAM" id="Phobius"/>
    </source>
</evidence>
<evidence type="ECO:0000313" key="11">
    <source>
        <dbReference type="Proteomes" id="UP001156140"/>
    </source>
</evidence>
<feature type="transmembrane region" description="Helical" evidence="8">
    <location>
        <begin position="228"/>
        <end position="248"/>
    </location>
</feature>
<name>A0AA41UGY9_9HYPH</name>
<reference evidence="10" key="1">
    <citation type="submission" date="2022-03" db="EMBL/GenBank/DDBJ databases">
        <title>The complete genome sequence of a Methyloterrigena soli.</title>
        <authorList>
            <person name="Zi Z."/>
        </authorList>
    </citation>
    <scope>NUCLEOTIDE SEQUENCE</scope>
    <source>
        <strain evidence="10">M48</strain>
    </source>
</reference>
<dbReference type="EMBL" id="JALAZD010000001">
    <property type="protein sequence ID" value="MCI0127856.1"/>
    <property type="molecule type" value="Genomic_DNA"/>
</dbReference>
<dbReference type="PANTHER" id="PTHR32322">
    <property type="entry name" value="INNER MEMBRANE TRANSPORTER"/>
    <property type="match status" value="1"/>
</dbReference>
<keyword evidence="3" id="KW-0813">Transport</keyword>
<feature type="transmembrane region" description="Helical" evidence="8">
    <location>
        <begin position="56"/>
        <end position="78"/>
    </location>
</feature>
<keyword evidence="6 8" id="KW-1133">Transmembrane helix</keyword>
<evidence type="ECO:0000313" key="10">
    <source>
        <dbReference type="EMBL" id="MCI0127856.1"/>
    </source>
</evidence>
<keyword evidence="7 8" id="KW-0472">Membrane</keyword>
<evidence type="ECO:0000256" key="2">
    <source>
        <dbReference type="ARBA" id="ARBA00007362"/>
    </source>
</evidence>
<dbReference type="NCBIfam" id="TIGR00688">
    <property type="entry name" value="rarD"/>
    <property type="match status" value="1"/>
</dbReference>
<evidence type="ECO:0000259" key="9">
    <source>
        <dbReference type="Pfam" id="PF00892"/>
    </source>
</evidence>
<evidence type="ECO:0000256" key="1">
    <source>
        <dbReference type="ARBA" id="ARBA00004651"/>
    </source>
</evidence>
<dbReference type="RefSeq" id="WP_281736192.1">
    <property type="nucleotide sequence ID" value="NZ_JAKETQ010000001.1"/>
</dbReference>
<feature type="transmembrane region" description="Helical" evidence="8">
    <location>
        <begin position="145"/>
        <end position="163"/>
    </location>
</feature>
<dbReference type="GO" id="GO:0005886">
    <property type="term" value="C:plasma membrane"/>
    <property type="evidence" value="ECO:0007669"/>
    <property type="project" value="UniProtKB-SubCell"/>
</dbReference>
<dbReference type="Proteomes" id="UP001156140">
    <property type="component" value="Unassembled WGS sequence"/>
</dbReference>
<dbReference type="AlphaFoldDB" id="A0AA41UGY9"/>
<feature type="transmembrane region" description="Helical" evidence="8">
    <location>
        <begin position="90"/>
        <end position="109"/>
    </location>
</feature>
<feature type="transmembrane region" description="Helical" evidence="8">
    <location>
        <begin position="284"/>
        <end position="304"/>
    </location>
</feature>
<proteinExistence type="inferred from homology"/>